<evidence type="ECO:0000313" key="3">
    <source>
        <dbReference type="EMBL" id="CAF1595290.1"/>
    </source>
</evidence>
<keyword evidence="4" id="KW-1185">Reference proteome</keyword>
<reference evidence="3" key="1">
    <citation type="submission" date="2021-02" db="EMBL/GenBank/DDBJ databases">
        <authorList>
            <person name="Nowell W R."/>
        </authorList>
    </citation>
    <scope>NUCLEOTIDE SEQUENCE</scope>
</reference>
<dbReference type="EMBL" id="CAJNOL010004818">
    <property type="protein sequence ID" value="CAF1595290.1"/>
    <property type="molecule type" value="Genomic_DNA"/>
</dbReference>
<dbReference type="InterPro" id="IPR058912">
    <property type="entry name" value="HTH_animal"/>
</dbReference>
<proteinExistence type="predicted"/>
<feature type="domain" description="Helix-turn-helix" evidence="1">
    <location>
        <begin position="502"/>
        <end position="561"/>
    </location>
</feature>
<dbReference type="PANTHER" id="PTHR21301">
    <property type="entry name" value="REVERSE TRANSCRIPTASE"/>
    <property type="match status" value="1"/>
</dbReference>
<comment type="caution">
    <text evidence="3">The sequence shown here is derived from an EMBL/GenBank/DDBJ whole genome shotgun (WGS) entry which is preliminary data.</text>
</comment>
<evidence type="ECO:0000313" key="4">
    <source>
        <dbReference type="Proteomes" id="UP000663870"/>
    </source>
</evidence>
<dbReference type="Pfam" id="PF26215">
    <property type="entry name" value="HTH_animal"/>
    <property type="match status" value="1"/>
</dbReference>
<feature type="non-terminal residue" evidence="3">
    <location>
        <position position="1"/>
    </location>
</feature>
<name>A0A816AFV2_9BILA</name>
<organism evidence="3 4">
    <name type="scientific">Rotaria sordida</name>
    <dbReference type="NCBI Taxonomy" id="392033"/>
    <lineage>
        <taxon>Eukaryota</taxon>
        <taxon>Metazoa</taxon>
        <taxon>Spiralia</taxon>
        <taxon>Gnathifera</taxon>
        <taxon>Rotifera</taxon>
        <taxon>Eurotatoria</taxon>
        <taxon>Bdelloidea</taxon>
        <taxon>Philodinida</taxon>
        <taxon>Philodinidae</taxon>
        <taxon>Rotaria</taxon>
    </lineage>
</organism>
<dbReference type="Proteomes" id="UP000663854">
    <property type="component" value="Unassembled WGS sequence"/>
</dbReference>
<accession>A0A816AFV2</accession>
<sequence length="674" mass="80293">FVQQHVTPIYKVPTEEQIAIAQYDYNDRLIQLEYYQQNANEYQKQIFENLTQAKYEKETSKFDVAILKQRMVYNHLLQSFESLKIPPPISFDTIIDTMTRQHLKDRCEKILQRTKSEMMMIYITTAEAKMNEYEKKFDTDLAKMKENQSSDSSHKKLTQTMLNIMERRFKNINERLICLYKLKLRFFVNAPTNSTCYELIETINEINTEQQQLEGIIQSIDLQLEILYQRKSIKEDHLIRLSIGKKTNNNLPYLYFLPETNENVHMSVQPRLSSCHHCSIYTLATYLNQLLRPLFDNFSRSTTFLNGGDFIQKLQYYCIQSGLLLPKTYFATFKIHDLYTKISHSALLEALDIFLVNPFVNGRHQKLSSDAIQQLPAIVLRNNVFSYNGKIYRFIQGGPLNLPLIELLCHIYMYHWQYSLVTHICLKDAFYGRYKDTGFLTWNGPIDQLQTLFNKLEQELDSNLQMTTFISSDVHFLHAAIENRKGSLHTHVHHDSTIQPFLLPYEHCHPRLFHRQWFRAALIRAGQYCSSFEDFEDERLYIELTFLANGYSLDFIKYHIKRFLTRFNPNEQKSMNLNRSTYLSFRNELFCCIDQQKRDLFEEQQLQKNHQLIQLHYLFDWGSRCQFNQKLYQYWSTILEQDPEFKKYKLKIKLNTKHCYSSNTLLARSNNTYL</sequence>
<gene>
    <name evidence="3" type="ORF">JXQ802_LOCUS47663</name>
    <name evidence="2" type="ORF">PYM288_LOCUS31754</name>
</gene>
<dbReference type="EMBL" id="CAJNOH010003485">
    <property type="protein sequence ID" value="CAF1338187.1"/>
    <property type="molecule type" value="Genomic_DNA"/>
</dbReference>
<evidence type="ECO:0000313" key="2">
    <source>
        <dbReference type="EMBL" id="CAF1338187.1"/>
    </source>
</evidence>
<dbReference type="PANTHER" id="PTHR21301:SF10">
    <property type="entry name" value="REVERSE TRANSCRIPTASE DOMAIN-CONTAINING PROTEIN"/>
    <property type="match status" value="1"/>
</dbReference>
<dbReference type="Proteomes" id="UP000663870">
    <property type="component" value="Unassembled WGS sequence"/>
</dbReference>
<protein>
    <recommendedName>
        <fullName evidence="1">Helix-turn-helix domain-containing protein</fullName>
    </recommendedName>
</protein>
<dbReference type="AlphaFoldDB" id="A0A816AFV2"/>
<evidence type="ECO:0000259" key="1">
    <source>
        <dbReference type="Pfam" id="PF26215"/>
    </source>
</evidence>